<dbReference type="InterPro" id="IPR029058">
    <property type="entry name" value="AB_hydrolase_fold"/>
</dbReference>
<dbReference type="InterPro" id="IPR002469">
    <property type="entry name" value="Peptidase_S9B_N"/>
</dbReference>
<dbReference type="AlphaFoldDB" id="A0A1L3J2Z9"/>
<dbReference type="GO" id="GO:0008236">
    <property type="term" value="F:serine-type peptidase activity"/>
    <property type="evidence" value="ECO:0007669"/>
    <property type="project" value="InterPro"/>
</dbReference>
<reference evidence="4 5" key="1">
    <citation type="submission" date="2016-11" db="EMBL/GenBank/DDBJ databases">
        <title>Gramella sp. LPB0144 isolated from marine environment.</title>
        <authorList>
            <person name="Kim E."/>
            <person name="Yi H."/>
        </authorList>
    </citation>
    <scope>NUCLEOTIDE SEQUENCE [LARGE SCALE GENOMIC DNA]</scope>
    <source>
        <strain evidence="4 5">LPB0144</strain>
    </source>
</reference>
<feature type="signal peptide" evidence="1">
    <location>
        <begin position="1"/>
        <end position="20"/>
    </location>
</feature>
<accession>A0A1L3J2Z9</accession>
<dbReference type="PANTHER" id="PTHR11731">
    <property type="entry name" value="PROTEASE FAMILY S9B,C DIPEPTIDYL-PEPTIDASE IV-RELATED"/>
    <property type="match status" value="1"/>
</dbReference>
<dbReference type="InterPro" id="IPR001375">
    <property type="entry name" value="Peptidase_S9_cat"/>
</dbReference>
<gene>
    <name evidence="4" type="ORF">LPB144_03255</name>
</gene>
<proteinExistence type="predicted"/>
<dbReference type="SUPFAM" id="SSF53474">
    <property type="entry name" value="alpha/beta-Hydrolases"/>
    <property type="match status" value="1"/>
</dbReference>
<keyword evidence="1" id="KW-0732">Signal</keyword>
<dbReference type="RefSeq" id="WP_072552141.1">
    <property type="nucleotide sequence ID" value="NZ_CP018153.1"/>
</dbReference>
<evidence type="ECO:0000313" key="5">
    <source>
        <dbReference type="Proteomes" id="UP000182510"/>
    </source>
</evidence>
<dbReference type="EMBL" id="CP018153">
    <property type="protein sequence ID" value="APG59486.1"/>
    <property type="molecule type" value="Genomic_DNA"/>
</dbReference>
<dbReference type="Pfam" id="PF00326">
    <property type="entry name" value="Peptidase_S9"/>
    <property type="match status" value="1"/>
</dbReference>
<dbReference type="Gene3D" id="2.140.10.30">
    <property type="entry name" value="Dipeptidylpeptidase IV, N-terminal domain"/>
    <property type="match status" value="1"/>
</dbReference>
<dbReference type="InterPro" id="IPR050278">
    <property type="entry name" value="Serine_Prot_S9B/DPPIV"/>
</dbReference>
<dbReference type="SUPFAM" id="SSF82171">
    <property type="entry name" value="DPP6 N-terminal domain-like"/>
    <property type="match status" value="1"/>
</dbReference>
<feature type="domain" description="Dipeptidylpeptidase IV N-terminal" evidence="3">
    <location>
        <begin position="92"/>
        <end position="422"/>
    </location>
</feature>
<dbReference type="GO" id="GO:0006508">
    <property type="term" value="P:proteolysis"/>
    <property type="evidence" value="ECO:0007669"/>
    <property type="project" value="InterPro"/>
</dbReference>
<name>A0A1L3J2Z9_9FLAO</name>
<dbReference type="PANTHER" id="PTHR11731:SF118">
    <property type="entry name" value="BLR1971 PROTEIN"/>
    <property type="match status" value="1"/>
</dbReference>
<dbReference type="Proteomes" id="UP000182510">
    <property type="component" value="Chromosome"/>
</dbReference>
<sequence length="732" mass="83447">MKKAYQLLLLSCLMAITAFAQTKKDSISKKDYKHATKFLSFNTNPMVYRSYVRPNWLGDGKLWYQISTEEGKTYVLADAKNKEKISANSLEDLSIDNLQEAKSYNSSQNEVFSPDGKKLAFLKDWNLWIKNTETGEERQLTADGEKNFGYATDNAGWRKSDKPILLWSPDSKKIATYKQDQRHVSDMYLASTKVGAPELQEWKYPLPTDEEIIKIERVIIDVESGELTRLNIPSDPRRGTLCDDISCSGSFDDNQWNKESTKLAFVSTSRDHKSAKLRIADAETGEVKDILEEKVETQYESGQGSINWRYLPESNEIIWYSEKDDWGHLYLYDLKTGKLKNQITKGEFVVTELLQVDQKNRTLYFLANGKEKGRNPYFSHLYSIDFNGKNLKLLSPGNGNHRISFSPKNDYFVDNYSQPDVPNVAELRRKDGSLVMTLEKADISKLKESGWKAPQPISVKSRDGKWDLYGLMFTPTHLDENKKYPVVNYIYPGPQGGGVGSRSFSASRRDHQALAELGFLVVVIDGTCNPDRSKSFHDACYGNMADNTLEDQISGLKQLAKKYPYFDLDRVGIWGHSGGGFATAAAMFKYPEFYKVGISESGNHDNRNYEDDWGERYIGLLKKDSTGNSNYSTQANQNLARNLQGKLLLAHGAMDDNVPPYNTYLVVDALINANKDFDLIIFPHARHGFGDDSYYMMRRRWDYFVKHLMGATPPKTFVIEPKQDQPKSKRNE</sequence>
<evidence type="ECO:0000256" key="1">
    <source>
        <dbReference type="SAM" id="SignalP"/>
    </source>
</evidence>
<dbReference type="Pfam" id="PF00930">
    <property type="entry name" value="DPPIV_N"/>
    <property type="match status" value="1"/>
</dbReference>
<dbReference type="KEGG" id="grl:LPB144_03255"/>
<evidence type="ECO:0000259" key="3">
    <source>
        <dbReference type="Pfam" id="PF00930"/>
    </source>
</evidence>
<feature type="chain" id="PRO_5013154266" evidence="1">
    <location>
        <begin position="21"/>
        <end position="732"/>
    </location>
</feature>
<dbReference type="STRING" id="1913577.LPB144_03255"/>
<evidence type="ECO:0000259" key="2">
    <source>
        <dbReference type="Pfam" id="PF00326"/>
    </source>
</evidence>
<feature type="domain" description="Peptidase S9 prolyl oligopeptidase catalytic" evidence="2">
    <location>
        <begin position="510"/>
        <end position="708"/>
    </location>
</feature>
<organism evidence="4 5">
    <name type="scientific">Christiangramia salexigens</name>
    <dbReference type="NCBI Taxonomy" id="1913577"/>
    <lineage>
        <taxon>Bacteria</taxon>
        <taxon>Pseudomonadati</taxon>
        <taxon>Bacteroidota</taxon>
        <taxon>Flavobacteriia</taxon>
        <taxon>Flavobacteriales</taxon>
        <taxon>Flavobacteriaceae</taxon>
        <taxon>Christiangramia</taxon>
    </lineage>
</organism>
<dbReference type="OrthoDB" id="9812921at2"/>
<evidence type="ECO:0000313" key="4">
    <source>
        <dbReference type="EMBL" id="APG59486.1"/>
    </source>
</evidence>
<dbReference type="Gene3D" id="3.40.50.1820">
    <property type="entry name" value="alpha/beta hydrolase"/>
    <property type="match status" value="1"/>
</dbReference>
<protein>
    <submittedName>
        <fullName evidence="4">S9 family peptidase</fullName>
    </submittedName>
</protein>
<keyword evidence="5" id="KW-1185">Reference proteome</keyword>